<protein>
    <submittedName>
        <fullName evidence="1">AAA family ATPase</fullName>
    </submittedName>
</protein>
<dbReference type="Proteomes" id="UP001208557">
    <property type="component" value="Unassembled WGS sequence"/>
</dbReference>
<comment type="caution">
    <text evidence="1">The sequence shown here is derived from an EMBL/GenBank/DDBJ whole genome shotgun (WGS) entry which is preliminary data.</text>
</comment>
<dbReference type="EMBL" id="JAKUVJ010000011">
    <property type="protein sequence ID" value="MCY7035533.1"/>
    <property type="molecule type" value="Genomic_DNA"/>
</dbReference>
<proteinExistence type="predicted"/>
<sequence>MSKYVEYRGIRLENCVYIISGPPGVGKSSVSKELAYSFDKSAVIEGDMIYLMVKSGLVAPWEDDGYYMDLFWDNIISLTSNLLNRSMTIIIDYVIFEEQIKKITDFLKARQTRLKYCVLLAEEEKLKERDLSRNEIERTGDLSIKSRKEFLAKNITQEHFLYTDQLDIRETVNLIKTEDRFLFKNE</sequence>
<dbReference type="SUPFAM" id="SSF52540">
    <property type="entry name" value="P-loop containing nucleoside triphosphate hydrolases"/>
    <property type="match status" value="1"/>
</dbReference>
<evidence type="ECO:0000313" key="2">
    <source>
        <dbReference type="Proteomes" id="UP001208557"/>
    </source>
</evidence>
<reference evidence="1 2" key="1">
    <citation type="journal article" date="2022" name="Med Res Arch">
        <title>Genomic identification of streptococcal strains and relation to clinical characteristics. A substudy to The Partial Oral Treatment of Endocarditis (POET) Trial.</title>
        <authorList>
            <person name="Christensen J."/>
            <person name="Jensen C."/>
            <person name="Dargis R."/>
            <person name="Nielsen X."/>
            <person name="Pries- Heje M."/>
            <person name="Wiingaard C."/>
            <person name="Ihlemann N."/>
            <person name="Gill S."/>
            <person name="Bruun N."/>
            <person name="Elming H."/>
            <person name="Povlsen J."/>
            <person name="Madsen T."/>
            <person name="Jensen K."/>
            <person name="Fuursted K."/>
            <person name="Ostergaard L."/>
            <person name="Christiansen U."/>
            <person name="Rosenvinge F."/>
            <person name="Helweg-Larsen J."/>
            <person name="Fosbol E."/>
            <person name="Kober L."/>
            <person name="Torp-Pedersen C."/>
            <person name="Tonder N."/>
            <person name="Moser C."/>
            <person name="Iversen K."/>
            <person name="Bundgaard H."/>
        </authorList>
    </citation>
    <scope>NUCLEOTIDE SEQUENCE [LARGE SCALE GENOMIC DNA]</scope>
    <source>
        <strain evidence="1 2">A12055600</strain>
    </source>
</reference>
<organism evidence="1 2">
    <name type="scientific">Streptococcus sanguinis</name>
    <dbReference type="NCBI Taxonomy" id="1305"/>
    <lineage>
        <taxon>Bacteria</taxon>
        <taxon>Bacillati</taxon>
        <taxon>Bacillota</taxon>
        <taxon>Bacilli</taxon>
        <taxon>Lactobacillales</taxon>
        <taxon>Streptococcaceae</taxon>
        <taxon>Streptococcus</taxon>
    </lineage>
</organism>
<evidence type="ECO:0000313" key="1">
    <source>
        <dbReference type="EMBL" id="MCY7035533.1"/>
    </source>
</evidence>
<dbReference type="InterPro" id="IPR027417">
    <property type="entry name" value="P-loop_NTPase"/>
</dbReference>
<accession>A0ABD4VM07</accession>
<gene>
    <name evidence="1" type="ORF">MK406_10685</name>
</gene>
<dbReference type="AlphaFoldDB" id="A0ABD4VM07"/>
<name>A0ABD4VM07_STRSA</name>
<dbReference type="Gene3D" id="3.40.50.300">
    <property type="entry name" value="P-loop containing nucleotide triphosphate hydrolases"/>
    <property type="match status" value="1"/>
</dbReference>